<dbReference type="OrthoDB" id="9804723at2"/>
<dbReference type="Gene3D" id="3.40.50.1820">
    <property type="entry name" value="alpha/beta hydrolase"/>
    <property type="match status" value="1"/>
</dbReference>
<evidence type="ECO:0000313" key="3">
    <source>
        <dbReference type="EMBL" id="MQX37711.1"/>
    </source>
</evidence>
<dbReference type="Pfam" id="PF00561">
    <property type="entry name" value="Abhydrolase_1"/>
    <property type="match status" value="1"/>
</dbReference>
<keyword evidence="1 3" id="KW-0378">Hydrolase</keyword>
<dbReference type="AlphaFoldDB" id="A0A7X1ZHF9"/>
<dbReference type="InterPro" id="IPR029058">
    <property type="entry name" value="AB_hydrolase_fold"/>
</dbReference>
<evidence type="ECO:0000259" key="2">
    <source>
        <dbReference type="Pfam" id="PF00561"/>
    </source>
</evidence>
<protein>
    <submittedName>
        <fullName evidence="3">Haloalkane dehalogenase</fullName>
        <ecNumber evidence="3">3.8.1.5</ecNumber>
    </submittedName>
</protein>
<feature type="domain" description="AB hydrolase-1" evidence="2">
    <location>
        <begin position="33"/>
        <end position="280"/>
    </location>
</feature>
<proteinExistence type="predicted"/>
<dbReference type="NCBIfam" id="NF002938">
    <property type="entry name" value="PRK03592.1"/>
    <property type="match status" value="1"/>
</dbReference>
<dbReference type="EC" id="3.8.1.5" evidence="3"/>
<dbReference type="SUPFAM" id="SSF53474">
    <property type="entry name" value="alpha/beta-Hydrolases"/>
    <property type="match status" value="1"/>
</dbReference>
<dbReference type="PRINTS" id="PR00412">
    <property type="entry name" value="EPOXHYDRLASE"/>
</dbReference>
<evidence type="ECO:0000256" key="1">
    <source>
        <dbReference type="ARBA" id="ARBA00022801"/>
    </source>
</evidence>
<dbReference type="Proteomes" id="UP000434582">
    <property type="component" value="Unassembled WGS sequence"/>
</dbReference>
<dbReference type="RefSeq" id="WP_153345459.1">
    <property type="nucleotide sequence ID" value="NZ_WIVE01000053.1"/>
</dbReference>
<dbReference type="EMBL" id="WIVE01000053">
    <property type="protein sequence ID" value="MQX37711.1"/>
    <property type="molecule type" value="Genomic_DNA"/>
</dbReference>
<reference evidence="3 4" key="1">
    <citation type="submission" date="2019-10" db="EMBL/GenBank/DDBJ databases">
        <title>Draft whole-genome sequence of the purple nonsulfur photosynthetic bacterium Roseospira navarrensis DSM 15114.</title>
        <authorList>
            <person name="Kyndt J.A."/>
            <person name="Meyer T.E."/>
        </authorList>
    </citation>
    <scope>NUCLEOTIDE SEQUENCE [LARGE SCALE GENOMIC DNA]</scope>
    <source>
        <strain evidence="3 4">DSM 15114</strain>
    </source>
</reference>
<dbReference type="PANTHER" id="PTHR43329">
    <property type="entry name" value="EPOXIDE HYDROLASE"/>
    <property type="match status" value="1"/>
</dbReference>
<sequence length="299" mass="32215">MPISAALTYPTHTVPVDGVDMAYLEAGSAEAGPTIVFLHGNPTWSYIWRNIIPHVEGLGRCLAPDLVGMGRSGKLPDSGPDRYTFADHAHYLFGLLDALAPSGPVVLVLHDWGAALGFAWARANPDRVRGLAFMEPLVMPLTWDLMPPPAVPAFEGFRSAQGEPMCLADNMFVEQVIPMAVMRELDETERAFYREPYPEPGEGRRPTLTWPRQIPIDGAPADVAADLDANVAFLKTSPVPKLFVSAEPGMMVTGPVADLCRGFPNTTEVSVPGAHYIQEDSPDAIGSALATFITGLPKV</sequence>
<dbReference type="InterPro" id="IPR000073">
    <property type="entry name" value="AB_hydrolase_1"/>
</dbReference>
<accession>A0A7X1ZHF9</accession>
<dbReference type="GO" id="GO:0018786">
    <property type="term" value="F:haloalkane dehalogenase activity"/>
    <property type="evidence" value="ECO:0007669"/>
    <property type="project" value="UniProtKB-EC"/>
</dbReference>
<evidence type="ECO:0000313" key="4">
    <source>
        <dbReference type="Proteomes" id="UP000434582"/>
    </source>
</evidence>
<organism evidence="3 4">
    <name type="scientific">Roseospira navarrensis</name>
    <dbReference type="NCBI Taxonomy" id="140058"/>
    <lineage>
        <taxon>Bacteria</taxon>
        <taxon>Pseudomonadati</taxon>
        <taxon>Pseudomonadota</taxon>
        <taxon>Alphaproteobacteria</taxon>
        <taxon>Rhodospirillales</taxon>
        <taxon>Rhodospirillaceae</taxon>
        <taxon>Roseospira</taxon>
    </lineage>
</organism>
<dbReference type="InterPro" id="IPR000639">
    <property type="entry name" value="Epox_hydrolase-like"/>
</dbReference>
<comment type="caution">
    <text evidence="3">The sequence shown here is derived from an EMBL/GenBank/DDBJ whole genome shotgun (WGS) entry which is preliminary data.</text>
</comment>
<keyword evidence="4" id="KW-1185">Reference proteome</keyword>
<gene>
    <name evidence="3" type="ORF">GHC57_14405</name>
</gene>
<name>A0A7X1ZHF9_9PROT</name>